<reference evidence="2 3" key="1">
    <citation type="journal article" date="2018" name="Mol. Biol. Evol.">
        <title>Broad Genomic Sampling Reveals a Smut Pathogenic Ancestry of the Fungal Clade Ustilaginomycotina.</title>
        <authorList>
            <person name="Kijpornyongpan T."/>
            <person name="Mondo S.J."/>
            <person name="Barry K."/>
            <person name="Sandor L."/>
            <person name="Lee J."/>
            <person name="Lipzen A."/>
            <person name="Pangilinan J."/>
            <person name="LaButti K."/>
            <person name="Hainaut M."/>
            <person name="Henrissat B."/>
            <person name="Grigoriev I.V."/>
            <person name="Spatafora J.W."/>
            <person name="Aime M.C."/>
        </authorList>
    </citation>
    <scope>NUCLEOTIDE SEQUENCE [LARGE SCALE GENOMIC DNA]</scope>
    <source>
        <strain evidence="2 3">MCA 4198</strain>
    </source>
</reference>
<feature type="region of interest" description="Disordered" evidence="1">
    <location>
        <begin position="1"/>
        <end position="87"/>
    </location>
</feature>
<proteinExistence type="predicted"/>
<feature type="compositionally biased region" description="Basic residues" evidence="1">
    <location>
        <begin position="403"/>
        <end position="412"/>
    </location>
</feature>
<feature type="compositionally biased region" description="Basic and acidic residues" evidence="1">
    <location>
        <begin position="472"/>
        <end position="483"/>
    </location>
</feature>
<feature type="compositionally biased region" description="Low complexity" evidence="1">
    <location>
        <begin position="302"/>
        <end position="317"/>
    </location>
</feature>
<dbReference type="Proteomes" id="UP000245768">
    <property type="component" value="Unassembled WGS sequence"/>
</dbReference>
<gene>
    <name evidence="2" type="ORF">FA10DRAFT_174817</name>
</gene>
<protein>
    <submittedName>
        <fullName evidence="2">Uncharacterized protein</fullName>
    </submittedName>
</protein>
<feature type="region of interest" description="Disordered" evidence="1">
    <location>
        <begin position="99"/>
        <end position="125"/>
    </location>
</feature>
<accession>A0A316YF41</accession>
<evidence type="ECO:0000256" key="1">
    <source>
        <dbReference type="SAM" id="MobiDB-lite"/>
    </source>
</evidence>
<feature type="compositionally biased region" description="Polar residues" evidence="1">
    <location>
        <begin position="217"/>
        <end position="237"/>
    </location>
</feature>
<feature type="region of interest" description="Disordered" evidence="1">
    <location>
        <begin position="151"/>
        <end position="274"/>
    </location>
</feature>
<feature type="compositionally biased region" description="Acidic residues" evidence="1">
    <location>
        <begin position="41"/>
        <end position="52"/>
    </location>
</feature>
<feature type="compositionally biased region" description="Acidic residues" evidence="1">
    <location>
        <begin position="154"/>
        <end position="173"/>
    </location>
</feature>
<evidence type="ECO:0000313" key="2">
    <source>
        <dbReference type="EMBL" id="PWN87696.1"/>
    </source>
</evidence>
<evidence type="ECO:0000313" key="3">
    <source>
        <dbReference type="Proteomes" id="UP000245768"/>
    </source>
</evidence>
<feature type="compositionally biased region" description="Low complexity" evidence="1">
    <location>
        <begin position="340"/>
        <end position="349"/>
    </location>
</feature>
<feature type="compositionally biased region" description="Low complexity" evidence="1">
    <location>
        <begin position="16"/>
        <end position="39"/>
    </location>
</feature>
<feature type="compositionally biased region" description="Polar residues" evidence="1">
    <location>
        <begin position="256"/>
        <end position="274"/>
    </location>
</feature>
<feature type="region of interest" description="Disordered" evidence="1">
    <location>
        <begin position="292"/>
        <end position="349"/>
    </location>
</feature>
<dbReference type="AlphaFoldDB" id="A0A316YF41"/>
<keyword evidence="3" id="KW-1185">Reference proteome</keyword>
<dbReference type="InParanoid" id="A0A316YF41"/>
<organism evidence="2 3">
    <name type="scientific">Acaromyces ingoldii</name>
    <dbReference type="NCBI Taxonomy" id="215250"/>
    <lineage>
        <taxon>Eukaryota</taxon>
        <taxon>Fungi</taxon>
        <taxon>Dikarya</taxon>
        <taxon>Basidiomycota</taxon>
        <taxon>Ustilaginomycotina</taxon>
        <taxon>Exobasidiomycetes</taxon>
        <taxon>Exobasidiales</taxon>
        <taxon>Cryptobasidiaceae</taxon>
        <taxon>Acaromyces</taxon>
    </lineage>
</organism>
<dbReference type="GeneID" id="37040172"/>
<sequence>MMSVEEQVQDEELKQSPTLSNSSSSSFSSEEGYLSSASSDDLVENESGDETSVEGSSSDGSDEEEGEEIVLRPYRTRPAKSSPLCDSASLSQLQALLPMPKIAVSSPPPQQRSPSATSAMSMRQEAVLRSFRQRRQSELEETVPLPRIEIEQVGLDEDSESDCAVEDEDEDGEEGRSRARASRRMLSALGRGRPGMRRQQSLADRRGGGHARVPSLDQISTRVAALQTETETPSPASYVSRGTMALQSPTPGTPGSAFSMSPTPTPTHARSFSCPHSSSAAATFGKVKVFVTPPTPRPQLPSSPSTPSSMSFKSSEPNEGHGLLLTPPPVEMAPGRNKQLQESQEQQQQHMWTTMVSQFWTNAAILGNASVAAAAAAAQINATTPWPQQQQVLMTPPTELHIPRRQPSKRKTAGPPGKKDEGDKAAVSGAAESSSWWRRPDAPQPRQPSTSFRPITSAVNAKETRTSSYPQKPKEDTAKEVKKYVPPAKRGSFGSATTSSPSPAGFNGLGKRASLPAKPAVPMPAPTDRARVAQTMLTRLGQRQGQTAGA</sequence>
<dbReference type="EMBL" id="KZ819639">
    <property type="protein sequence ID" value="PWN87696.1"/>
    <property type="molecule type" value="Genomic_DNA"/>
</dbReference>
<name>A0A316YF41_9BASI</name>
<dbReference type="RefSeq" id="XP_025374894.1">
    <property type="nucleotide sequence ID" value="XM_025518256.1"/>
</dbReference>
<feature type="compositionally biased region" description="Polar residues" evidence="1">
    <location>
        <begin position="447"/>
        <end position="459"/>
    </location>
</feature>
<feature type="region of interest" description="Disordered" evidence="1">
    <location>
        <begin position="399"/>
        <end position="526"/>
    </location>
</feature>